<proteinExistence type="predicted"/>
<dbReference type="AlphaFoldDB" id="A0A934HYJ8"/>
<comment type="caution">
    <text evidence="1">The sequence shown here is derived from an EMBL/GenBank/DDBJ whole genome shotgun (WGS) entry which is preliminary data.</text>
</comment>
<dbReference type="EMBL" id="JAEEGB010000026">
    <property type="protein sequence ID" value="MBI6874399.1"/>
    <property type="molecule type" value="Genomic_DNA"/>
</dbReference>
<name>A0A934HYJ8_9CLOT</name>
<reference evidence="1" key="1">
    <citation type="submission" date="2020-12" db="EMBL/GenBank/DDBJ databases">
        <title>Clostridium thailandense sp. nov., a novel acetogenic bacterium isolated from peat land soil in Thailand.</title>
        <authorList>
            <person name="Chaikitkaew S."/>
            <person name="Birkeland N.K."/>
        </authorList>
    </citation>
    <scope>NUCLEOTIDE SEQUENCE</scope>
    <source>
        <strain evidence="1">DSM 17425</strain>
    </source>
</reference>
<dbReference type="Proteomes" id="UP000622687">
    <property type="component" value="Unassembled WGS sequence"/>
</dbReference>
<organism evidence="1 2">
    <name type="scientific">Clostridium aciditolerans</name>
    <dbReference type="NCBI Taxonomy" id="339861"/>
    <lineage>
        <taxon>Bacteria</taxon>
        <taxon>Bacillati</taxon>
        <taxon>Bacillota</taxon>
        <taxon>Clostridia</taxon>
        <taxon>Eubacteriales</taxon>
        <taxon>Clostridiaceae</taxon>
        <taxon>Clostridium</taxon>
    </lineage>
</organism>
<sequence>MYWFKWLEVSNTEKDTVKSKNLLVQSQTCHSDTKLKDFGVREAIYA</sequence>
<keyword evidence="2" id="KW-1185">Reference proteome</keyword>
<dbReference type="RefSeq" id="WP_211143782.1">
    <property type="nucleotide sequence ID" value="NZ_JAEEGB010000026.1"/>
</dbReference>
<protein>
    <submittedName>
        <fullName evidence="1">Uncharacterized protein</fullName>
    </submittedName>
</protein>
<gene>
    <name evidence="1" type="ORF">I6U51_17135</name>
</gene>
<evidence type="ECO:0000313" key="1">
    <source>
        <dbReference type="EMBL" id="MBI6874399.1"/>
    </source>
</evidence>
<accession>A0A934HYJ8</accession>
<evidence type="ECO:0000313" key="2">
    <source>
        <dbReference type="Proteomes" id="UP000622687"/>
    </source>
</evidence>